<dbReference type="Proteomes" id="UP001470230">
    <property type="component" value="Unassembled WGS sequence"/>
</dbReference>
<gene>
    <name evidence="2" type="ORF">M9Y10_033811</name>
</gene>
<dbReference type="EMBL" id="JAPFFF010000005">
    <property type="protein sequence ID" value="KAK8889067.1"/>
    <property type="molecule type" value="Genomic_DNA"/>
</dbReference>
<evidence type="ECO:0000313" key="2">
    <source>
        <dbReference type="EMBL" id="KAK8889067.1"/>
    </source>
</evidence>
<organism evidence="2 3">
    <name type="scientific">Tritrichomonas musculus</name>
    <dbReference type="NCBI Taxonomy" id="1915356"/>
    <lineage>
        <taxon>Eukaryota</taxon>
        <taxon>Metamonada</taxon>
        <taxon>Parabasalia</taxon>
        <taxon>Tritrichomonadida</taxon>
        <taxon>Tritrichomonadidae</taxon>
        <taxon>Tritrichomonas</taxon>
    </lineage>
</organism>
<dbReference type="InterPro" id="IPR053139">
    <property type="entry name" value="Surface_bspA-like"/>
</dbReference>
<feature type="non-terminal residue" evidence="2">
    <location>
        <position position="1"/>
    </location>
</feature>
<dbReference type="SUPFAM" id="SSF49785">
    <property type="entry name" value="Galactose-binding domain-like"/>
    <property type="match status" value="1"/>
</dbReference>
<comment type="caution">
    <text evidence="2">The sequence shown here is derived from an EMBL/GenBank/DDBJ whole genome shotgun (WGS) entry which is preliminary data.</text>
</comment>
<protein>
    <recommendedName>
        <fullName evidence="4">F5/8 type C domain-containing protein</fullName>
    </recommendedName>
</protein>
<evidence type="ECO:0000256" key="1">
    <source>
        <dbReference type="SAM" id="Coils"/>
    </source>
</evidence>
<dbReference type="PANTHER" id="PTHR45661">
    <property type="entry name" value="SURFACE ANTIGEN"/>
    <property type="match status" value="1"/>
</dbReference>
<dbReference type="Gene3D" id="2.60.120.260">
    <property type="entry name" value="Galactose-binding domain-like"/>
    <property type="match status" value="1"/>
</dbReference>
<dbReference type="PANTHER" id="PTHR45661:SF3">
    <property type="entry name" value="IG-LIKE DOMAIN-CONTAINING PROTEIN"/>
    <property type="match status" value="1"/>
</dbReference>
<evidence type="ECO:0008006" key="4">
    <source>
        <dbReference type="Google" id="ProtNLM"/>
    </source>
</evidence>
<dbReference type="InterPro" id="IPR026906">
    <property type="entry name" value="LRR_5"/>
</dbReference>
<evidence type="ECO:0000313" key="3">
    <source>
        <dbReference type="Proteomes" id="UP001470230"/>
    </source>
</evidence>
<reference evidence="2 3" key="1">
    <citation type="submission" date="2024-04" db="EMBL/GenBank/DDBJ databases">
        <title>Tritrichomonas musculus Genome.</title>
        <authorList>
            <person name="Alves-Ferreira E."/>
            <person name="Grigg M."/>
            <person name="Lorenzi H."/>
            <person name="Galac M."/>
        </authorList>
    </citation>
    <scope>NUCLEOTIDE SEQUENCE [LARGE SCALE GENOMIC DNA]</scope>
    <source>
        <strain evidence="2 3">EAF2021</strain>
    </source>
</reference>
<feature type="coiled-coil region" evidence="1">
    <location>
        <begin position="262"/>
        <end position="304"/>
    </location>
</feature>
<name>A0ABR2KF54_9EUKA</name>
<dbReference type="InterPro" id="IPR008979">
    <property type="entry name" value="Galactose-bd-like_sf"/>
</dbReference>
<proteinExistence type="predicted"/>
<keyword evidence="1" id="KW-0175">Coiled coil</keyword>
<keyword evidence="3" id="KW-1185">Reference proteome</keyword>
<dbReference type="Gene3D" id="3.80.10.10">
    <property type="entry name" value="Ribonuclease Inhibitor"/>
    <property type="match status" value="4"/>
</dbReference>
<dbReference type="SUPFAM" id="SSF52058">
    <property type="entry name" value="L domain-like"/>
    <property type="match status" value="1"/>
</dbReference>
<accession>A0ABR2KF54</accession>
<sequence length="972" mass="110021">YKFSMKSSNSSDISFHITKQTNRNMKYFIYRDKKYPINFNLLINNCNYFYRNRKQYKDIEDIKLLNDDEERIILSDEAIQAFISTCQNEKCQIKLSSIIPLHYLSYKFEYPELQAITDKYIEDHSDELVIQTLLFNPAAEKEEEIISSNFSEFIKNDQILQLPISTLDRIFQNYKKSKTAKKIDNNEIIIFLFKCLDRYGKDTSILFNDVDFQEENVGVVNRLLNEYSNDFDFNMINSTLAKTTLKLTSELTKQKEEFAKFFNEMKDEFEKQRLEVVKIRDEEKKARIEEEKKYRREIEKLNCQINQRMKSIENDFGQISQQYEKNIENGKVAKYQKILLEILINEFDRLSDESKLHMIEEINENQQIMINDDNEFIQKVACLSNLYKILASNDKIKPLFKFSRQELLNFVVSNMNSQFNINADVIEYLGQLNILPQVLKDICNKYEQICIEITYPMKSFQSTANLISNIRNEIKQNSDKIIYKLTINENPKPEEMNAIRHLIKELKINPSAKAINDSIFNDFGKLIKVEIMDGITAIGKKSFQNCLLLNKISIPSSVKSIGDSAFEGCTSLTKISIPSSVKSIGKSIFKGCKTITLSKSMTSIPSNLFNGCTSLTEISIPSSVKSIGDSAFEGCTSLTEISIPSSVNSIGKSIFKGCKTITLSKSMTSIPSNLFNGCTSLTEISIPSSVKSIGDSAFEGCTSLTEISIPSSVKSIGKSIFKGCKTITLSKSMTSIPSNLFNGCTSLTEISIPSSVKSIGDSAFEGCTSLVKITIPSSVKSIGKSAFKNCPGSLFKPFVYSQGGELNGVIRYLTNRTGGNIHNNGKIAISASSSWGGDRNSNVNVANLCDFNVLSQKSMWTPATENNSTLLFDFKDQAIQITDYTLHTPSDLSGSTPKSWVVECSNDMDSWATVDTRNDEAVMNNQNVCHTFKCQSQSDNFYRYIRFKSTGNNYYFDISAVEFFGVLKESSQ</sequence>
<dbReference type="InterPro" id="IPR032675">
    <property type="entry name" value="LRR_dom_sf"/>
</dbReference>
<dbReference type="Pfam" id="PF13306">
    <property type="entry name" value="LRR_5"/>
    <property type="match status" value="2"/>
</dbReference>